<feature type="non-terminal residue" evidence="1">
    <location>
        <position position="104"/>
    </location>
</feature>
<protein>
    <submittedName>
        <fullName evidence="1">Uncharacterized protein</fullName>
    </submittedName>
</protein>
<accession>S4PAA0</accession>
<dbReference type="AlphaFoldDB" id="S4PAA0"/>
<dbReference type="EMBL" id="GAIX01006482">
    <property type="protein sequence ID" value="JAA86078.1"/>
    <property type="molecule type" value="Transcribed_RNA"/>
</dbReference>
<organism evidence="1">
    <name type="scientific">Pararge aegeria</name>
    <name type="common">speckled wood butterfly</name>
    <dbReference type="NCBI Taxonomy" id="116150"/>
    <lineage>
        <taxon>Eukaryota</taxon>
        <taxon>Metazoa</taxon>
        <taxon>Ecdysozoa</taxon>
        <taxon>Arthropoda</taxon>
        <taxon>Hexapoda</taxon>
        <taxon>Insecta</taxon>
        <taxon>Pterygota</taxon>
        <taxon>Neoptera</taxon>
        <taxon>Endopterygota</taxon>
        <taxon>Lepidoptera</taxon>
        <taxon>Glossata</taxon>
        <taxon>Ditrysia</taxon>
        <taxon>Papilionoidea</taxon>
        <taxon>Nymphalidae</taxon>
        <taxon>Satyrinae</taxon>
        <taxon>Satyrini</taxon>
        <taxon>Parargina</taxon>
        <taxon>Pararge</taxon>
    </lineage>
</organism>
<reference evidence="1" key="1">
    <citation type="journal article" date="2013" name="BMC Genomics">
        <title>Unscrambling butterfly oogenesis.</title>
        <authorList>
            <person name="Carter J.M."/>
            <person name="Baker S.C."/>
            <person name="Pink R."/>
            <person name="Carter D.R."/>
            <person name="Collins A."/>
            <person name="Tomlin J."/>
            <person name="Gibbs M."/>
            <person name="Breuker C.J."/>
        </authorList>
    </citation>
    <scope>NUCLEOTIDE SEQUENCE</scope>
    <source>
        <tissue evidence="1">Ovary</tissue>
    </source>
</reference>
<evidence type="ECO:0000313" key="1">
    <source>
        <dbReference type="EMBL" id="JAA86078.1"/>
    </source>
</evidence>
<sequence>MPGHSLIALNVGIKIFGNAVGRHSRTPPVSGSVCACAADTAPLLVTSDSLVLRAPSGLRAGSAAQRHHAGALEALAGLRAPELLVVGLAVRRRRLLQLHHRLLL</sequence>
<proteinExistence type="predicted"/>
<name>S4PAA0_9NEOP</name>
<reference evidence="1" key="2">
    <citation type="submission" date="2013-05" db="EMBL/GenBank/DDBJ databases">
        <authorList>
            <person name="Carter J.-M."/>
            <person name="Baker S.C."/>
            <person name="Pink R."/>
            <person name="Carter D.R.F."/>
            <person name="Collins A."/>
            <person name="Tomlin J."/>
            <person name="Gibbs M."/>
            <person name="Breuker C.J."/>
        </authorList>
    </citation>
    <scope>NUCLEOTIDE SEQUENCE</scope>
    <source>
        <tissue evidence="1">Ovary</tissue>
    </source>
</reference>